<dbReference type="RefSeq" id="WP_320756297.1">
    <property type="nucleotide sequence ID" value="NZ_JAWNGC010000002.1"/>
</dbReference>
<dbReference type="SUPFAM" id="SSF51430">
    <property type="entry name" value="NAD(P)-linked oxidoreductase"/>
    <property type="match status" value="1"/>
</dbReference>
<sequence length="311" mass="32785">MDYRAVGKSGVVVSSIGLGTLTWGRDTEKDEAAGQLLAFSEAGGTLLDTSPAFGNGASESLVGTLFDGGDFSRKDFYICTRVGFVSSPIGSSYSTSRGALRSSLEGSLERLRTNRVDFALCAGPDGVTPDRETALGLAHLVTSGLTDYIGVMGYPAWRVARMNTFLEESGLPSLSVIQSEYSLLQRYPEDEYFDACEGLGLGFFGTSVLGRGVLTGKYRHSIPATSRAASEHLASFVDPYLDKRCRTIVEAVAKAGDGLGLSEGDVALGWALSKPITSALIGARTAGQLVSILSKVQELPAIVTEALNDIS</sequence>
<protein>
    <submittedName>
        <fullName evidence="2">Aldo/keto reductase</fullName>
    </submittedName>
</protein>
<dbReference type="Gene3D" id="3.20.20.100">
    <property type="entry name" value="NADP-dependent oxidoreductase domain"/>
    <property type="match status" value="1"/>
</dbReference>
<name>A0AAW9HS32_9ACTO</name>
<evidence type="ECO:0000313" key="2">
    <source>
        <dbReference type="EMBL" id="MDY5154479.1"/>
    </source>
</evidence>
<feature type="domain" description="NADP-dependent oxidoreductase" evidence="1">
    <location>
        <begin position="16"/>
        <end position="296"/>
    </location>
</feature>
<dbReference type="InterPro" id="IPR050523">
    <property type="entry name" value="AKR_Detox_Biosynth"/>
</dbReference>
<comment type="caution">
    <text evidence="2">The sequence shown here is derived from an EMBL/GenBank/DDBJ whole genome shotgun (WGS) entry which is preliminary data.</text>
</comment>
<evidence type="ECO:0000259" key="1">
    <source>
        <dbReference type="Pfam" id="PF00248"/>
    </source>
</evidence>
<dbReference type="InterPro" id="IPR036812">
    <property type="entry name" value="NAD(P)_OxRdtase_dom_sf"/>
</dbReference>
<dbReference type="InterPro" id="IPR023210">
    <property type="entry name" value="NADP_OxRdtase_dom"/>
</dbReference>
<dbReference type="EMBL" id="JAWNGC010000002">
    <property type="protein sequence ID" value="MDY5154479.1"/>
    <property type="molecule type" value="Genomic_DNA"/>
</dbReference>
<gene>
    <name evidence="2" type="ORF">R6G80_01900</name>
</gene>
<reference evidence="2" key="1">
    <citation type="submission" date="2023-10" db="EMBL/GenBank/DDBJ databases">
        <title>Whole Genome based description of the genera Actinobaculum and Actinotignum reveals a complex phylogenetic relationship within the species included in the genus Actinotignum.</title>
        <authorList>
            <person name="Jensen C.S."/>
            <person name="Dargis R."/>
            <person name="Kemp M."/>
            <person name="Christensen J.J."/>
        </authorList>
    </citation>
    <scope>NUCLEOTIDE SEQUENCE</scope>
    <source>
        <strain evidence="2">SLA_B511</strain>
    </source>
</reference>
<dbReference type="PANTHER" id="PTHR43364">
    <property type="entry name" value="NADH-SPECIFIC METHYLGLYOXAL REDUCTASE-RELATED"/>
    <property type="match status" value="1"/>
</dbReference>
<dbReference type="Pfam" id="PF00248">
    <property type="entry name" value="Aldo_ket_red"/>
    <property type="match status" value="1"/>
</dbReference>
<dbReference type="Proteomes" id="UP001281731">
    <property type="component" value="Unassembled WGS sequence"/>
</dbReference>
<dbReference type="AlphaFoldDB" id="A0AAW9HS32"/>
<dbReference type="GO" id="GO:0005829">
    <property type="term" value="C:cytosol"/>
    <property type="evidence" value="ECO:0007669"/>
    <property type="project" value="TreeGrafter"/>
</dbReference>
<proteinExistence type="predicted"/>
<evidence type="ECO:0000313" key="3">
    <source>
        <dbReference type="Proteomes" id="UP001281731"/>
    </source>
</evidence>
<dbReference type="PANTHER" id="PTHR43364:SF18">
    <property type="entry name" value="OXIDOREDUCTASE"/>
    <property type="match status" value="1"/>
</dbReference>
<accession>A0AAW9HS32</accession>
<organism evidence="2 3">
    <name type="scientific">Actinotignum urinale</name>
    <dbReference type="NCBI Taxonomy" id="190146"/>
    <lineage>
        <taxon>Bacteria</taxon>
        <taxon>Bacillati</taxon>
        <taxon>Actinomycetota</taxon>
        <taxon>Actinomycetes</taxon>
        <taxon>Actinomycetales</taxon>
        <taxon>Actinomycetaceae</taxon>
        <taxon>Actinotignum</taxon>
    </lineage>
</organism>